<protein>
    <submittedName>
        <fullName evidence="2">Uncharacterized protein</fullName>
    </submittedName>
</protein>
<accession>A0A833Y2U7</accession>
<evidence type="ECO:0000313" key="3">
    <source>
        <dbReference type="Proteomes" id="UP000619265"/>
    </source>
</evidence>
<name>A0A833Y2U7_JUGRE</name>
<comment type="caution">
    <text evidence="2">The sequence shown here is derived from an EMBL/GenBank/DDBJ whole genome shotgun (WGS) entry which is preliminary data.</text>
</comment>
<dbReference type="Gramene" id="Jr03_27440_p1">
    <property type="protein sequence ID" value="cds.Jr03_27440_p1"/>
    <property type="gene ID" value="Jr03_27440"/>
</dbReference>
<proteinExistence type="predicted"/>
<gene>
    <name evidence="2" type="ORF">F2P56_008157</name>
</gene>
<reference evidence="2" key="1">
    <citation type="submission" date="2015-10" db="EMBL/GenBank/DDBJ databases">
        <authorList>
            <person name="Martinez-Garcia P.J."/>
            <person name="Crepeau M.W."/>
            <person name="Puiu D."/>
            <person name="Gonzalez-Ibeas D."/>
            <person name="Whalen J."/>
            <person name="Stevens K."/>
            <person name="Paul R."/>
            <person name="Butterfield T."/>
            <person name="Britton M."/>
            <person name="Reagan R."/>
            <person name="Chakraborty S."/>
            <person name="Walawage S.L."/>
            <person name="Vasquez-Gross H.A."/>
            <person name="Cardeno C."/>
            <person name="Famula R."/>
            <person name="Pratt K."/>
            <person name="Kuruganti S."/>
            <person name="Aradhya M.K."/>
            <person name="Leslie C.A."/>
            <person name="Dandekar A.M."/>
            <person name="Salzberg S.L."/>
            <person name="Wegrzyn J.L."/>
            <person name="Langley C.H."/>
            <person name="Neale D.B."/>
        </authorList>
    </citation>
    <scope>NUCLEOTIDE SEQUENCE</scope>
    <source>
        <tissue evidence="2">Leaves</tissue>
    </source>
</reference>
<evidence type="ECO:0000313" key="2">
    <source>
        <dbReference type="EMBL" id="KAF5476444.1"/>
    </source>
</evidence>
<reference evidence="2" key="2">
    <citation type="submission" date="2020-03" db="EMBL/GenBank/DDBJ databases">
        <title>Walnut 2.0.</title>
        <authorList>
            <person name="Marrano A."/>
            <person name="Britton M."/>
            <person name="Zimin A.V."/>
            <person name="Zaini P.A."/>
            <person name="Workman R."/>
            <person name="Puiu D."/>
            <person name="Bianco L."/>
            <person name="Allen B.J."/>
            <person name="Troggio M."/>
            <person name="Leslie C.A."/>
            <person name="Timp W."/>
            <person name="Dendekar A."/>
            <person name="Salzberg S.L."/>
            <person name="Neale D.B."/>
        </authorList>
    </citation>
    <scope>NUCLEOTIDE SEQUENCE</scope>
    <source>
        <tissue evidence="2">Leaves</tissue>
    </source>
</reference>
<organism evidence="2 3">
    <name type="scientific">Juglans regia</name>
    <name type="common">English walnut</name>
    <dbReference type="NCBI Taxonomy" id="51240"/>
    <lineage>
        <taxon>Eukaryota</taxon>
        <taxon>Viridiplantae</taxon>
        <taxon>Streptophyta</taxon>
        <taxon>Embryophyta</taxon>
        <taxon>Tracheophyta</taxon>
        <taxon>Spermatophyta</taxon>
        <taxon>Magnoliopsida</taxon>
        <taxon>eudicotyledons</taxon>
        <taxon>Gunneridae</taxon>
        <taxon>Pentapetalae</taxon>
        <taxon>rosids</taxon>
        <taxon>fabids</taxon>
        <taxon>Fagales</taxon>
        <taxon>Juglandaceae</taxon>
        <taxon>Juglans</taxon>
    </lineage>
</organism>
<evidence type="ECO:0000256" key="1">
    <source>
        <dbReference type="SAM" id="MobiDB-lite"/>
    </source>
</evidence>
<dbReference type="EMBL" id="LIHL02000003">
    <property type="protein sequence ID" value="KAF5476444.1"/>
    <property type="molecule type" value="Genomic_DNA"/>
</dbReference>
<feature type="region of interest" description="Disordered" evidence="1">
    <location>
        <begin position="120"/>
        <end position="140"/>
    </location>
</feature>
<sequence>MDYVKNLMIKVDKGLDLVVGTSVQASVPESVQANGVSKIGSLDAGIFVHASVTMPSEGAVGSHAPVTNVVGPSIQGSFVVKDGGPSKVSSILEETVEPLLEDANGVTKGSASPLEEAVGSNKVAHQGSSKGGAYTQNVDGGEEPIMVTDGGENNHIPVEQPFGEKEIIDLSLVPCVGEGLESGVQSGTVARDNVVLLVSLPSINDIAGSTADWILNKDNAFLQTLGLSYGEQGEYEDEFKALLTAIETSHTLETKSKFKKSRELNNLSWTINYDTKGASSS</sequence>
<dbReference type="AlphaFoldDB" id="A0A833Y2U7"/>
<dbReference type="Proteomes" id="UP000619265">
    <property type="component" value="Unassembled WGS sequence"/>
</dbReference>